<dbReference type="PANTHER" id="PTHR42935:SF1">
    <property type="entry name" value="SLR0930 PROTEIN"/>
    <property type="match status" value="1"/>
</dbReference>
<dbReference type="GO" id="GO:0005524">
    <property type="term" value="F:ATP binding"/>
    <property type="evidence" value="ECO:0007669"/>
    <property type="project" value="UniProtKB-KW"/>
</dbReference>
<dbReference type="Gene3D" id="3.40.50.300">
    <property type="entry name" value="P-loop containing nucleotide triphosphate hydrolases"/>
    <property type="match status" value="1"/>
</dbReference>
<dbReference type="SMART" id="SM00382">
    <property type="entry name" value="AAA"/>
    <property type="match status" value="1"/>
</dbReference>
<evidence type="ECO:0000259" key="1">
    <source>
        <dbReference type="SMART" id="SM00382"/>
    </source>
</evidence>
<name>A0A4Q0I5D9_9FIRM</name>
<proteinExistence type="predicted"/>
<dbReference type="PANTHER" id="PTHR42935">
    <property type="entry name" value="SLR0930 PROTEIN"/>
    <property type="match status" value="1"/>
</dbReference>
<dbReference type="InterPro" id="IPR008533">
    <property type="entry name" value="DUF815"/>
</dbReference>
<dbReference type="CDD" id="cd00009">
    <property type="entry name" value="AAA"/>
    <property type="match status" value="1"/>
</dbReference>
<gene>
    <name evidence="2" type="ORF">EFD62_06210</name>
</gene>
<dbReference type="Pfam" id="PF05673">
    <property type="entry name" value="DUF815"/>
    <property type="match status" value="1"/>
</dbReference>
<dbReference type="AlphaFoldDB" id="A0A4Q0I5D9"/>
<dbReference type="SUPFAM" id="SSF52540">
    <property type="entry name" value="P-loop containing nucleoside triphosphate hydrolases"/>
    <property type="match status" value="1"/>
</dbReference>
<keyword evidence="2" id="KW-0547">Nucleotide-binding</keyword>
<dbReference type="InterPro" id="IPR027417">
    <property type="entry name" value="P-loop_NTPase"/>
</dbReference>
<dbReference type="RefSeq" id="WP_128705870.1">
    <property type="nucleotide sequence ID" value="NZ_RLII01000005.1"/>
</dbReference>
<organism evidence="2 3">
    <name type="scientific">Acetivibrio mesophilus</name>
    <dbReference type="NCBI Taxonomy" id="2487273"/>
    <lineage>
        <taxon>Bacteria</taxon>
        <taxon>Bacillati</taxon>
        <taxon>Bacillota</taxon>
        <taxon>Clostridia</taxon>
        <taxon>Eubacteriales</taxon>
        <taxon>Oscillospiraceae</taxon>
        <taxon>Acetivibrio</taxon>
    </lineage>
</organism>
<comment type="caution">
    <text evidence="2">The sequence shown here is derived from an EMBL/GenBank/DDBJ whole genome shotgun (WGS) entry which is preliminary data.</text>
</comment>
<keyword evidence="3" id="KW-1185">Reference proteome</keyword>
<dbReference type="InterPro" id="IPR003593">
    <property type="entry name" value="AAA+_ATPase"/>
</dbReference>
<dbReference type="Proteomes" id="UP000289166">
    <property type="component" value="Unassembled WGS sequence"/>
</dbReference>
<evidence type="ECO:0000313" key="2">
    <source>
        <dbReference type="EMBL" id="RXE59543.1"/>
    </source>
</evidence>
<reference evidence="3" key="1">
    <citation type="submission" date="2018-11" db="EMBL/GenBank/DDBJ databases">
        <title>Genome sequencing of a novel mesophilic and cellulolytic organism within the genus Hungateiclostridium.</title>
        <authorList>
            <person name="Rettenmaier R."/>
            <person name="Liebl W."/>
            <person name="Zverlov V."/>
        </authorList>
    </citation>
    <scope>NUCLEOTIDE SEQUENCE [LARGE SCALE GENOMIC DNA]</scope>
    <source>
        <strain evidence="3">N2K1</strain>
    </source>
</reference>
<keyword evidence="2" id="KW-0067">ATP-binding</keyword>
<dbReference type="OrthoDB" id="9812140at2"/>
<evidence type="ECO:0000313" key="3">
    <source>
        <dbReference type="Proteomes" id="UP000289166"/>
    </source>
</evidence>
<sequence>MTDFNINELMLAFDSLCVYRNLLNDGVIKKLYELGVLVCRKQPGADEFIRKYNEFFFELTSSNTIQSLKEYVIKLILFDENPFSRQAEKLPLDSIDEIMIDATSKDLDRLYDISRITSQQLKEYALANICTCEGEKRFISSLPAWEFDNKREYGPKRSSLNFEKMIDVLATSSKWGECVKNLSEFYFTNGSGIFARYNAFVWEPIGGEPSLRGIESPDPIRLSDFIGYEQERLEVIENTEKFVKGLPANNVLLYGDRGTGKSSTVKAIANEYREQGLRIIEIPRKYLVDFPAVLRLIKGRKCRFIIFVDDLAFEDSEESYTVLKSVLEGGVENRPDNVLIYATSNRRHLIKEKFSDRAGFRSDNPDDEVRAQDILQEKLSLSERFGITVIFSSPDKKRFLEIVEGLAAKRGISIDRDKLQKEAMKWELMYNGRSARTARQFVDWLEGSENLIK</sequence>
<accession>A0A4Q0I5D9</accession>
<feature type="domain" description="AAA+ ATPase" evidence="1">
    <location>
        <begin position="247"/>
        <end position="364"/>
    </location>
</feature>
<dbReference type="EMBL" id="RLII01000005">
    <property type="protein sequence ID" value="RXE59543.1"/>
    <property type="molecule type" value="Genomic_DNA"/>
</dbReference>
<protein>
    <submittedName>
        <fullName evidence="2">ATP-binding protein</fullName>
    </submittedName>
</protein>